<dbReference type="EC" id="4.3.2.7" evidence="1"/>
<evidence type="ECO:0000256" key="2">
    <source>
        <dbReference type="ARBA" id="ARBA00023239"/>
    </source>
</evidence>
<dbReference type="InterPro" id="IPR013024">
    <property type="entry name" value="GGCT-like"/>
</dbReference>
<dbReference type="EMBL" id="JAAVJI010000003">
    <property type="protein sequence ID" value="NJP00812.1"/>
    <property type="molecule type" value="Genomic_DNA"/>
</dbReference>
<dbReference type="SUPFAM" id="SSF110857">
    <property type="entry name" value="Gamma-glutamyl cyclotransferase-like"/>
    <property type="match status" value="1"/>
</dbReference>
<evidence type="ECO:0000313" key="4">
    <source>
        <dbReference type="Proteomes" id="UP000746535"/>
    </source>
</evidence>
<dbReference type="Gene3D" id="3.10.490.10">
    <property type="entry name" value="Gamma-glutamyl cyclotransferase-like"/>
    <property type="match status" value="1"/>
</dbReference>
<reference evidence="3 4" key="1">
    <citation type="submission" date="2020-03" db="EMBL/GenBank/DDBJ databases">
        <authorList>
            <person name="Wang L."/>
            <person name="He N."/>
            <person name="Li Y."/>
            <person name="Fang Y."/>
            <person name="Zhang F."/>
        </authorList>
    </citation>
    <scope>NUCLEOTIDE SEQUENCE [LARGE SCALE GENOMIC DNA]</scope>
    <source>
        <strain evidence="4">hsmgli-8</strain>
    </source>
</reference>
<dbReference type="PANTHER" id="PTHR12192:SF2">
    <property type="entry name" value="GLUTATHIONE-SPECIFIC GAMMA-GLUTAMYLCYCLOTRANSFERASE 2"/>
    <property type="match status" value="1"/>
</dbReference>
<accession>A0ABX0YD34</accession>
<organism evidence="3 4">
    <name type="scientific">Pseudomonas quercus</name>
    <dbReference type="NCBI Taxonomy" id="2722792"/>
    <lineage>
        <taxon>Bacteria</taxon>
        <taxon>Pseudomonadati</taxon>
        <taxon>Pseudomonadota</taxon>
        <taxon>Gammaproteobacteria</taxon>
        <taxon>Pseudomonadales</taxon>
        <taxon>Pseudomonadaceae</taxon>
        <taxon>Pseudomonas</taxon>
    </lineage>
</organism>
<protein>
    <recommendedName>
        <fullName evidence="1">glutathione-specific gamma-glutamylcyclotransferase</fullName>
        <ecNumber evidence="1">4.3.2.7</ecNumber>
    </recommendedName>
</protein>
<sequence>MSALEPALAYPTAYPPILDTPQLSDEELACSLAATMSQHAGGPVWLFAYGSLIWRPECNSVERRRARVHGYHRGLYLWSQEHRGTPQKPGLVFGLDRGGSCTGFAYRLHDEHLQASLMALWKREMPYPSYRPHWLTCRLEDGSKVQALGFVLERHLPTYAGNLPDDLLVQVLASACGRSGSCRDYVEQTITALRSHAMPDRNLEARFKRWLEMALTPASAIPPGCVQGTQPT</sequence>
<keyword evidence="2" id="KW-0456">Lyase</keyword>
<dbReference type="Proteomes" id="UP000746535">
    <property type="component" value="Unassembled WGS sequence"/>
</dbReference>
<dbReference type="RefSeq" id="WP_168083285.1">
    <property type="nucleotide sequence ID" value="NZ_JAAVJI010000003.1"/>
</dbReference>
<dbReference type="Pfam" id="PF04752">
    <property type="entry name" value="ChaC"/>
    <property type="match status" value="1"/>
</dbReference>
<dbReference type="CDD" id="cd06661">
    <property type="entry name" value="GGCT_like"/>
    <property type="match status" value="1"/>
</dbReference>
<keyword evidence="4" id="KW-1185">Reference proteome</keyword>
<evidence type="ECO:0000313" key="3">
    <source>
        <dbReference type="EMBL" id="NJP00812.1"/>
    </source>
</evidence>
<comment type="caution">
    <text evidence="3">The sequence shown here is derived from an EMBL/GenBank/DDBJ whole genome shotgun (WGS) entry which is preliminary data.</text>
</comment>
<name>A0ABX0YD34_9PSED</name>
<proteinExistence type="predicted"/>
<dbReference type="InterPro" id="IPR006840">
    <property type="entry name" value="ChaC"/>
</dbReference>
<gene>
    <name evidence="3" type="ORF">HBH25_08050</name>
</gene>
<evidence type="ECO:0000256" key="1">
    <source>
        <dbReference type="ARBA" id="ARBA00012344"/>
    </source>
</evidence>
<dbReference type="InterPro" id="IPR036568">
    <property type="entry name" value="GGCT-like_sf"/>
</dbReference>
<dbReference type="PANTHER" id="PTHR12192">
    <property type="entry name" value="CATION TRANSPORT PROTEIN CHAC-RELATED"/>
    <property type="match status" value="1"/>
</dbReference>